<keyword evidence="2" id="KW-0378">Hydrolase</keyword>
<gene>
    <name evidence="2" type="ORF">Micbo1qcDRAFT_121114</name>
</gene>
<dbReference type="GO" id="GO:0016020">
    <property type="term" value="C:membrane"/>
    <property type="evidence" value="ECO:0007669"/>
    <property type="project" value="TreeGrafter"/>
</dbReference>
<dbReference type="GO" id="GO:0046464">
    <property type="term" value="P:acylglycerol catabolic process"/>
    <property type="evidence" value="ECO:0007669"/>
    <property type="project" value="TreeGrafter"/>
</dbReference>
<dbReference type="InterPro" id="IPR000639">
    <property type="entry name" value="Epox_hydrolase-like"/>
</dbReference>
<keyword evidence="3" id="KW-1185">Reference proteome</keyword>
<organism evidence="2 3">
    <name type="scientific">Microdochium bolleyi</name>
    <dbReference type="NCBI Taxonomy" id="196109"/>
    <lineage>
        <taxon>Eukaryota</taxon>
        <taxon>Fungi</taxon>
        <taxon>Dikarya</taxon>
        <taxon>Ascomycota</taxon>
        <taxon>Pezizomycotina</taxon>
        <taxon>Sordariomycetes</taxon>
        <taxon>Xylariomycetidae</taxon>
        <taxon>Xylariales</taxon>
        <taxon>Microdochiaceae</taxon>
        <taxon>Microdochium</taxon>
    </lineage>
</organism>
<dbReference type="PRINTS" id="PR00412">
    <property type="entry name" value="EPOXHYDRLASE"/>
</dbReference>
<accession>A0A136IY88</accession>
<dbReference type="AlphaFoldDB" id="A0A136IY88"/>
<dbReference type="InterPro" id="IPR029058">
    <property type="entry name" value="AB_hydrolase_fold"/>
</dbReference>
<evidence type="ECO:0000313" key="3">
    <source>
        <dbReference type="Proteomes" id="UP000070501"/>
    </source>
</evidence>
<dbReference type="InterPro" id="IPR000073">
    <property type="entry name" value="AB_hydrolase_1"/>
</dbReference>
<dbReference type="InParanoid" id="A0A136IY88"/>
<sequence>MASAALAIDTKTFTTKDGTKYTYDVQAADASKPTYLFFHGFPSTRHDWKAQVDALTAAGYGVVAPDLLGFGDSDKPNPSDLSLYTWRRQSGHIGELLDAEGLNKVIGVGHDWGTSALGRAYNYNSDRFSRLVFMSVPYLYPQDWIDVDAFNVQTLALSGGQLAQYGYWYFFNHFSTVQLIENHLESFYSAAYTPDASSQGLELANLGAARAWLNANKTMPLASWDSAEHKATWFAKYSQAGAVEASLNPYRRAMRGFDVADDNNAIRPQDKTLNVPVTLIGGTQDTISPAVQMKMITEPVATAGLEEFLLDAGHWVGMEKAAEVNDILIKVGQGVTA</sequence>
<dbReference type="Pfam" id="PF00561">
    <property type="entry name" value="Abhydrolase_1"/>
    <property type="match status" value="1"/>
</dbReference>
<proteinExistence type="predicted"/>
<dbReference type="GO" id="GO:0047372">
    <property type="term" value="F:monoacylglycerol lipase activity"/>
    <property type="evidence" value="ECO:0007669"/>
    <property type="project" value="TreeGrafter"/>
</dbReference>
<dbReference type="STRING" id="196109.A0A136IY88"/>
<evidence type="ECO:0000259" key="1">
    <source>
        <dbReference type="Pfam" id="PF00561"/>
    </source>
</evidence>
<reference evidence="3" key="1">
    <citation type="submission" date="2016-02" db="EMBL/GenBank/DDBJ databases">
        <title>Draft genome sequence of Microdochium bolleyi, a fungal endophyte of beachgrass.</title>
        <authorList>
            <consortium name="DOE Joint Genome Institute"/>
            <person name="David A.S."/>
            <person name="May G."/>
            <person name="Haridas S."/>
            <person name="Lim J."/>
            <person name="Wang M."/>
            <person name="Labutti K."/>
            <person name="Lipzen A."/>
            <person name="Barry K."/>
            <person name="Grigoriev I.V."/>
        </authorList>
    </citation>
    <scope>NUCLEOTIDE SEQUENCE [LARGE SCALE GENOMIC DNA]</scope>
    <source>
        <strain evidence="3">J235TASD1</strain>
    </source>
</reference>
<dbReference type="InterPro" id="IPR050266">
    <property type="entry name" value="AB_hydrolase_sf"/>
</dbReference>
<dbReference type="Proteomes" id="UP000070501">
    <property type="component" value="Unassembled WGS sequence"/>
</dbReference>
<name>A0A136IY88_9PEZI</name>
<feature type="domain" description="AB hydrolase-1" evidence="1">
    <location>
        <begin position="36"/>
        <end position="320"/>
    </location>
</feature>
<dbReference type="EMBL" id="KQ964254">
    <property type="protein sequence ID" value="KXJ89882.1"/>
    <property type="molecule type" value="Genomic_DNA"/>
</dbReference>
<dbReference type="PANTHER" id="PTHR43798">
    <property type="entry name" value="MONOACYLGLYCEROL LIPASE"/>
    <property type="match status" value="1"/>
</dbReference>
<dbReference type="OrthoDB" id="284184at2759"/>
<evidence type="ECO:0000313" key="2">
    <source>
        <dbReference type="EMBL" id="KXJ89882.1"/>
    </source>
</evidence>
<protein>
    <submittedName>
        <fullName evidence="2">Alpha/Beta hydrolase protein</fullName>
    </submittedName>
</protein>
<dbReference type="SUPFAM" id="SSF53474">
    <property type="entry name" value="alpha/beta-Hydrolases"/>
    <property type="match status" value="1"/>
</dbReference>
<dbReference type="Gene3D" id="3.40.50.1820">
    <property type="entry name" value="alpha/beta hydrolase"/>
    <property type="match status" value="1"/>
</dbReference>
<dbReference type="PANTHER" id="PTHR43798:SF33">
    <property type="entry name" value="HYDROLASE, PUTATIVE (AFU_ORTHOLOGUE AFUA_2G14860)-RELATED"/>
    <property type="match status" value="1"/>
</dbReference>